<feature type="transmembrane region" description="Helical" evidence="2">
    <location>
        <begin position="221"/>
        <end position="239"/>
    </location>
</feature>
<dbReference type="InterPro" id="IPR052671">
    <property type="entry name" value="Acrosomal_SP-10-like"/>
</dbReference>
<dbReference type="PANTHER" id="PTHR17571:SF34">
    <property type="entry name" value="ACROSOMAL PROTEIN SP-10"/>
    <property type="match status" value="1"/>
</dbReference>
<feature type="transmembrane region" description="Helical" evidence="2">
    <location>
        <begin position="510"/>
        <end position="531"/>
    </location>
</feature>
<evidence type="ECO:0000313" key="5">
    <source>
        <dbReference type="Proteomes" id="UP000261231"/>
    </source>
</evidence>
<reference evidence="4 5" key="1">
    <citation type="submission" date="2018-08" db="EMBL/GenBank/DDBJ databases">
        <title>A genome reference for cultivated species of the human gut microbiota.</title>
        <authorList>
            <person name="Zou Y."/>
            <person name="Xue W."/>
            <person name="Luo G."/>
        </authorList>
    </citation>
    <scope>NUCLEOTIDE SEQUENCE [LARGE SCALE GENOMIC DNA]</scope>
    <source>
        <strain evidence="4 5">AM28-39</strain>
    </source>
</reference>
<proteinExistence type="predicted"/>
<sequence length="541" mass="61953">MNKKRSDNFESRAEQSRAEQSRAEQSRAEQSRAEQSRAEQSRAEQSRAEQSRAEQSRAEQSRAEQSRAEQSRAEQSRAEQSRAEQSRAEQSRAEQSRAEQSRAEQSRAEQSRAEQSRAEQSRAEQSRAEQSRAEQSRAEQSRAEQSRAEQSRAEQSRAEQSRAEQSRAEQSRAEQSRAEQSRAEQSRAEQSRAEQSRAEQSRAEQSRAEQSRAEQSRADNIDILKALCAFLIVCIHVPFPGKVGAYFTTLTRVAVPVFFMITGYFYSDTVARHKEKRQIQKILYLVVEANVLFFIWNIALNVLRRDSIITYVQEIFTGKSILKFLALNESPLAGHLWYLGAILYVLVIVLLVDKSNCRKLLYYLTPVLLSADLAFGKYSLLIFHQEFPYILVRNFLCVGIPYFCIGNLIREKRCSEKWNRKILQVLIVVFTITSLAERFVLVSAGLNATRDHYLSTTFLAICLFVYALKSNWCNKGVSVIGRKYSTWLYIIHPIFITVFSIVVGKLGLKSIYRCIAPIVVYCATLVFLIILQKVKMAIKSK</sequence>
<dbReference type="EMBL" id="QVFD01000002">
    <property type="protein sequence ID" value="RGC50315.1"/>
    <property type="molecule type" value="Genomic_DNA"/>
</dbReference>
<keyword evidence="2" id="KW-0472">Membrane</keyword>
<evidence type="ECO:0000256" key="1">
    <source>
        <dbReference type="SAM" id="MobiDB-lite"/>
    </source>
</evidence>
<evidence type="ECO:0000313" key="4">
    <source>
        <dbReference type="EMBL" id="RGC50315.1"/>
    </source>
</evidence>
<dbReference type="Gene3D" id="2.160.20.80">
    <property type="entry name" value="E3 ubiquitin-protein ligase SopA"/>
    <property type="match status" value="1"/>
</dbReference>
<evidence type="ECO:0000256" key="2">
    <source>
        <dbReference type="SAM" id="Phobius"/>
    </source>
</evidence>
<keyword evidence="2" id="KW-1133">Transmembrane helix</keyword>
<name>A0A3E2XPJ9_9FIRM</name>
<evidence type="ECO:0000259" key="3">
    <source>
        <dbReference type="Pfam" id="PF01757"/>
    </source>
</evidence>
<feature type="transmembrane region" description="Helical" evidence="2">
    <location>
        <begin position="360"/>
        <end position="383"/>
    </location>
</feature>
<keyword evidence="5" id="KW-1185">Reference proteome</keyword>
<dbReference type="PANTHER" id="PTHR17571">
    <property type="entry name" value="URINARY PROTEIN RUP /ACROSOMAL PROTEIN SP-10"/>
    <property type="match status" value="1"/>
</dbReference>
<feature type="region of interest" description="Disordered" evidence="1">
    <location>
        <begin position="1"/>
        <end position="215"/>
    </location>
</feature>
<dbReference type="GO" id="GO:0016747">
    <property type="term" value="F:acyltransferase activity, transferring groups other than amino-acyl groups"/>
    <property type="evidence" value="ECO:0007669"/>
    <property type="project" value="InterPro"/>
</dbReference>
<protein>
    <recommendedName>
        <fullName evidence="3">Acyltransferase 3 domain-containing protein</fullName>
    </recommendedName>
</protein>
<feature type="transmembrane region" description="Helical" evidence="2">
    <location>
        <begin position="245"/>
        <end position="266"/>
    </location>
</feature>
<organism evidence="4 5">
    <name type="scientific">Coprococcus catus</name>
    <dbReference type="NCBI Taxonomy" id="116085"/>
    <lineage>
        <taxon>Bacteria</taxon>
        <taxon>Bacillati</taxon>
        <taxon>Bacillota</taxon>
        <taxon>Clostridia</taxon>
        <taxon>Lachnospirales</taxon>
        <taxon>Lachnospiraceae</taxon>
        <taxon>Coprococcus</taxon>
    </lineage>
</organism>
<feature type="transmembrane region" description="Helical" evidence="2">
    <location>
        <begin position="453"/>
        <end position="472"/>
    </location>
</feature>
<dbReference type="AlphaFoldDB" id="A0A3E2XPJ9"/>
<feature type="transmembrane region" description="Helical" evidence="2">
    <location>
        <begin position="484"/>
        <end position="504"/>
    </location>
</feature>
<dbReference type="OrthoDB" id="9810469at2"/>
<comment type="caution">
    <text evidence="4">The sequence shown here is derived from an EMBL/GenBank/DDBJ whole genome shotgun (WGS) entry which is preliminary data.</text>
</comment>
<feature type="transmembrane region" description="Helical" evidence="2">
    <location>
        <begin position="389"/>
        <end position="410"/>
    </location>
</feature>
<feature type="transmembrane region" description="Helical" evidence="2">
    <location>
        <begin position="422"/>
        <end position="441"/>
    </location>
</feature>
<feature type="domain" description="Acyltransferase 3" evidence="3">
    <location>
        <begin position="220"/>
        <end position="530"/>
    </location>
</feature>
<keyword evidence="2" id="KW-0812">Transmembrane</keyword>
<feature type="transmembrane region" description="Helical" evidence="2">
    <location>
        <begin position="282"/>
        <end position="303"/>
    </location>
</feature>
<dbReference type="InterPro" id="IPR002656">
    <property type="entry name" value="Acyl_transf_3_dom"/>
</dbReference>
<dbReference type="Proteomes" id="UP000261231">
    <property type="component" value="Unassembled WGS sequence"/>
</dbReference>
<dbReference type="Pfam" id="PF01757">
    <property type="entry name" value="Acyl_transf_3"/>
    <property type="match status" value="1"/>
</dbReference>
<feature type="transmembrane region" description="Helical" evidence="2">
    <location>
        <begin position="335"/>
        <end position="353"/>
    </location>
</feature>
<gene>
    <name evidence="4" type="ORF">DW747_02800</name>
</gene>
<accession>A0A3E2XPJ9</accession>